<proteinExistence type="predicted"/>
<protein>
    <submittedName>
        <fullName evidence="1">Peptidase</fullName>
    </submittedName>
</protein>
<comment type="caution">
    <text evidence="1">The sequence shown here is derived from an EMBL/GenBank/DDBJ whole genome shotgun (WGS) entry which is preliminary data.</text>
</comment>
<dbReference type="EMBL" id="LMWN01000066">
    <property type="protein sequence ID" value="KUM99289.1"/>
    <property type="molecule type" value="Genomic_DNA"/>
</dbReference>
<reference evidence="1 2" key="1">
    <citation type="submission" date="2015-10" db="EMBL/GenBank/DDBJ databases">
        <title>Draft genome sequence of Streptomyces yokosukanensis DSM 40224, type strain for the species Streptomyces yokosukanensis.</title>
        <authorList>
            <person name="Ruckert C."/>
            <person name="Winkler A."/>
            <person name="Kalinowski J."/>
            <person name="Kampfer P."/>
            <person name="Glaeser S."/>
        </authorList>
    </citation>
    <scope>NUCLEOTIDE SEQUENCE [LARGE SCALE GENOMIC DNA]</scope>
    <source>
        <strain evidence="1 2">DSM 40224</strain>
    </source>
</reference>
<accession>A0A101NU60</accession>
<evidence type="ECO:0000313" key="1">
    <source>
        <dbReference type="EMBL" id="KUM99289.1"/>
    </source>
</evidence>
<evidence type="ECO:0000313" key="2">
    <source>
        <dbReference type="Proteomes" id="UP000053127"/>
    </source>
</evidence>
<dbReference type="InterPro" id="IPR036628">
    <property type="entry name" value="Clp_N_dom_sf"/>
</dbReference>
<dbReference type="Proteomes" id="UP000053127">
    <property type="component" value="Unassembled WGS sequence"/>
</dbReference>
<dbReference type="OrthoDB" id="4328726at2"/>
<dbReference type="STRING" id="67386.AQI95_40140"/>
<sequence>MVAGARRRAVRDGDRQIDTAHLLHSLLEHDPEARAVVGGPPQLARLLGYLVQRSIGYGLRWQGSVEDSGALAVLPTTAVPGAREPRDTAGWSPAAAAALADARERARLRGEPRATGVDLLAALTADPGSRAAEVLERAGIRDLDTRIAGGAEECAGDGEPVH</sequence>
<dbReference type="Gene3D" id="1.10.1780.10">
    <property type="entry name" value="Clp, N-terminal domain"/>
    <property type="match status" value="1"/>
</dbReference>
<organism evidence="1 2">
    <name type="scientific">Streptomyces yokosukanensis</name>
    <dbReference type="NCBI Taxonomy" id="67386"/>
    <lineage>
        <taxon>Bacteria</taxon>
        <taxon>Bacillati</taxon>
        <taxon>Actinomycetota</taxon>
        <taxon>Actinomycetes</taxon>
        <taxon>Kitasatosporales</taxon>
        <taxon>Streptomycetaceae</taxon>
        <taxon>Streptomyces</taxon>
    </lineage>
</organism>
<dbReference type="AlphaFoldDB" id="A0A101NU60"/>
<name>A0A101NU60_9ACTN</name>
<gene>
    <name evidence="1" type="ORF">AQI95_40140</name>
</gene>
<keyword evidence="2" id="KW-1185">Reference proteome</keyword>